<dbReference type="GO" id="GO:0050920">
    <property type="term" value="P:regulation of chemotaxis"/>
    <property type="evidence" value="ECO:0007669"/>
    <property type="project" value="InterPro"/>
</dbReference>
<dbReference type="SUPFAM" id="SSF75708">
    <property type="entry name" value="Chemotaxis phosphatase CheZ"/>
    <property type="match status" value="1"/>
</dbReference>
<dbReference type="GO" id="GO:0003824">
    <property type="term" value="F:catalytic activity"/>
    <property type="evidence" value="ECO:0007669"/>
    <property type="project" value="InterPro"/>
</dbReference>
<dbReference type="InterPro" id="IPR007439">
    <property type="entry name" value="Chemotax_Pase_CheZ"/>
</dbReference>
<dbReference type="RefSeq" id="WP_067556128.1">
    <property type="nucleotide sequence ID" value="NZ_LPXN01000108.1"/>
</dbReference>
<feature type="region of interest" description="Disordered" evidence="1">
    <location>
        <begin position="180"/>
        <end position="203"/>
    </location>
</feature>
<dbReference type="Proteomes" id="UP000076400">
    <property type="component" value="Unassembled WGS sequence"/>
</dbReference>
<evidence type="ECO:0000313" key="3">
    <source>
        <dbReference type="Proteomes" id="UP000076400"/>
    </source>
</evidence>
<feature type="compositionally biased region" description="Low complexity" evidence="1">
    <location>
        <begin position="180"/>
        <end position="193"/>
    </location>
</feature>
<dbReference type="EMBL" id="LPXN01000108">
    <property type="protein sequence ID" value="KZD08124.1"/>
    <property type="molecule type" value="Genomic_DNA"/>
</dbReference>
<dbReference type="STRING" id="580166.AUP43_08935"/>
<protein>
    <submittedName>
        <fullName evidence="2">Chemotaxis protein CheZ</fullName>
    </submittedName>
</protein>
<dbReference type="Gene3D" id="1.10.287.500">
    <property type="entry name" value="Helix hairpin bin"/>
    <property type="match status" value="1"/>
</dbReference>
<proteinExistence type="predicted"/>
<keyword evidence="3" id="KW-1185">Reference proteome</keyword>
<evidence type="ECO:0000256" key="1">
    <source>
        <dbReference type="SAM" id="MobiDB-lite"/>
    </source>
</evidence>
<reference evidence="2 3" key="1">
    <citation type="submission" date="2015-12" db="EMBL/GenBank/DDBJ databases">
        <title>Genome sequence of Oceanibaculum pacificum MCCC 1A02656.</title>
        <authorList>
            <person name="Lu L."/>
            <person name="Lai Q."/>
            <person name="Shao Z."/>
            <person name="Qian P."/>
        </authorList>
    </citation>
    <scope>NUCLEOTIDE SEQUENCE [LARGE SCALE GENOMIC DNA]</scope>
    <source>
        <strain evidence="2 3">MCCC 1A02656</strain>
    </source>
</reference>
<feature type="compositionally biased region" description="Polar residues" evidence="1">
    <location>
        <begin position="1"/>
        <end position="10"/>
    </location>
</feature>
<name>A0A154W3J1_9PROT</name>
<comment type="caution">
    <text evidence="2">The sequence shown here is derived from an EMBL/GenBank/DDBJ whole genome shotgun (WGS) entry which is preliminary data.</text>
</comment>
<gene>
    <name evidence="2" type="ORF">AUP43_08935</name>
</gene>
<sequence>MSGLSKQGRSASLAAEAPAPTTGEVVEIVEQMIGSIRGDLSPGALQLYGELEELARFIRNTREELATIGADELRDHDIASATDELAAVVGATEDATGKILDSCDVIAEIAAEMPAEQSARATDAVTTIYEACNFQDITGQRITKVVRTLQHIEIKVGQLLGAFGASGAVVAPKADKPKAAASKPAASAATDADLLNGPQLPGNANSQADIDAILASFD</sequence>
<feature type="region of interest" description="Disordered" evidence="1">
    <location>
        <begin position="1"/>
        <end position="20"/>
    </location>
</feature>
<organism evidence="2 3">
    <name type="scientific">Oceanibaculum pacificum</name>
    <dbReference type="NCBI Taxonomy" id="580166"/>
    <lineage>
        <taxon>Bacteria</taxon>
        <taxon>Pseudomonadati</taxon>
        <taxon>Pseudomonadota</taxon>
        <taxon>Alphaproteobacteria</taxon>
        <taxon>Rhodospirillales</taxon>
        <taxon>Oceanibaculaceae</taxon>
        <taxon>Oceanibaculum</taxon>
    </lineage>
</organism>
<accession>A0A154W3J1</accession>
<evidence type="ECO:0000313" key="2">
    <source>
        <dbReference type="EMBL" id="KZD08124.1"/>
    </source>
</evidence>
<dbReference type="Pfam" id="PF04344">
    <property type="entry name" value="CheZ"/>
    <property type="match status" value="1"/>
</dbReference>
<dbReference type="AlphaFoldDB" id="A0A154W3J1"/>
<dbReference type="GO" id="GO:0009288">
    <property type="term" value="C:bacterial-type flagellum"/>
    <property type="evidence" value="ECO:0007669"/>
    <property type="project" value="InterPro"/>
</dbReference>